<dbReference type="Gene3D" id="3.40.710.10">
    <property type="entry name" value="DD-peptidase/beta-lactamase superfamily"/>
    <property type="match status" value="1"/>
</dbReference>
<dbReference type="PANTHER" id="PTHR46825">
    <property type="entry name" value="D-ALANYL-D-ALANINE-CARBOXYPEPTIDASE/ENDOPEPTIDASE AMPH"/>
    <property type="match status" value="1"/>
</dbReference>
<keyword evidence="4" id="KW-1185">Reference proteome</keyword>
<proteinExistence type="predicted"/>
<evidence type="ECO:0000256" key="1">
    <source>
        <dbReference type="SAM" id="SignalP"/>
    </source>
</evidence>
<dbReference type="Pfam" id="PF00144">
    <property type="entry name" value="Beta-lactamase"/>
    <property type="match status" value="1"/>
</dbReference>
<accession>A0ABX7R4R2</accession>
<gene>
    <name evidence="3" type="ORF">JYB85_02885</name>
</gene>
<name>A0ABX7R4R2_9GAMM</name>
<feature type="signal peptide" evidence="1">
    <location>
        <begin position="1"/>
        <end position="18"/>
    </location>
</feature>
<keyword evidence="1" id="KW-0732">Signal</keyword>
<organism evidence="3 4">
    <name type="scientific">Shewanella sedimentimangrovi</name>
    <dbReference type="NCBI Taxonomy" id="2814293"/>
    <lineage>
        <taxon>Bacteria</taxon>
        <taxon>Pseudomonadati</taxon>
        <taxon>Pseudomonadota</taxon>
        <taxon>Gammaproteobacteria</taxon>
        <taxon>Alteromonadales</taxon>
        <taxon>Shewanellaceae</taxon>
        <taxon>Shewanella</taxon>
    </lineage>
</organism>
<dbReference type="InterPro" id="IPR001466">
    <property type="entry name" value="Beta-lactam-related"/>
</dbReference>
<sequence length="473" mass="52287">MNLIVLALLSFSCGAITAADKQAINQLLQDSINEQQLRGVTSVAVVDEHGLAFFTAYSRDGSRFDKNTPFLIASHTKAMTGTLFAILADEDRIDINRPVSQYDKALLSSPKLNGDDITIKQLLTHTGGFTSIQHTFATAYLGYDDNAALVQALNQQVLVAPDKSFRYSNTGPIVASMILETVTGKSWQQLMQEKLFSPLGLSNTTTGISDVDTIIPAITSAKDGEVFSRGHHKTDKTMHAAGGVVSTISDMATWLQVNINQDHSALAKHNIFVPLHSKQVPQSKDYFSYRRDGYTLGWDTAEYNGERILTRFGNYGGYSTHVSFMPERKLGIIAFTNLDSAYALPHLLANFAYNRLLNKDNTAAKLAEEKERVKAAITRTFSEAPDLQQIVAASTFPARQLGSYSNEQSWPSMVFYVEAEQVKVRWGVLSGTLLKKEEEYYANLGVIERPLSFQLNEDQSATVTNGSLRYSHQ</sequence>
<reference evidence="3 4" key="1">
    <citation type="submission" date="2021-03" db="EMBL/GenBank/DDBJ databases">
        <title>Novel species identification of genus Shewanella.</title>
        <authorList>
            <person name="Liu G."/>
            <person name="Zhang Q."/>
        </authorList>
    </citation>
    <scope>NUCLEOTIDE SEQUENCE [LARGE SCALE GENOMIC DNA]</scope>
    <source>
        <strain evidence="3 4">FJAT-52962</strain>
    </source>
</reference>
<evidence type="ECO:0000259" key="2">
    <source>
        <dbReference type="Pfam" id="PF00144"/>
    </source>
</evidence>
<evidence type="ECO:0000313" key="4">
    <source>
        <dbReference type="Proteomes" id="UP000663207"/>
    </source>
</evidence>
<dbReference type="RefSeq" id="WP_207380979.1">
    <property type="nucleotide sequence ID" value="NZ_CP071502.1"/>
</dbReference>
<evidence type="ECO:0000313" key="3">
    <source>
        <dbReference type="EMBL" id="QSX37805.1"/>
    </source>
</evidence>
<dbReference type="InterPro" id="IPR050491">
    <property type="entry name" value="AmpC-like"/>
</dbReference>
<dbReference type="Proteomes" id="UP000663207">
    <property type="component" value="Chromosome"/>
</dbReference>
<protein>
    <submittedName>
        <fullName evidence="3">Beta-lactamase family protein</fullName>
    </submittedName>
</protein>
<feature type="domain" description="Beta-lactamase-related" evidence="2">
    <location>
        <begin position="25"/>
        <end position="340"/>
    </location>
</feature>
<dbReference type="InterPro" id="IPR012338">
    <property type="entry name" value="Beta-lactam/transpept-like"/>
</dbReference>
<dbReference type="EMBL" id="CP071502">
    <property type="protein sequence ID" value="QSX37805.1"/>
    <property type="molecule type" value="Genomic_DNA"/>
</dbReference>
<dbReference type="PANTHER" id="PTHR46825:SF15">
    <property type="entry name" value="BETA-LACTAMASE-RELATED DOMAIN-CONTAINING PROTEIN"/>
    <property type="match status" value="1"/>
</dbReference>
<dbReference type="SUPFAM" id="SSF56601">
    <property type="entry name" value="beta-lactamase/transpeptidase-like"/>
    <property type="match status" value="1"/>
</dbReference>
<feature type="chain" id="PRO_5046169812" evidence="1">
    <location>
        <begin position="19"/>
        <end position="473"/>
    </location>
</feature>